<dbReference type="SUPFAM" id="SSF48371">
    <property type="entry name" value="ARM repeat"/>
    <property type="match status" value="1"/>
</dbReference>
<organism evidence="2 3">
    <name type="scientific">Candidatus Gallimonas intestinigallinarum</name>
    <dbReference type="NCBI Taxonomy" id="2838604"/>
    <lineage>
        <taxon>Bacteria</taxon>
        <taxon>Bacillati</taxon>
        <taxon>Bacillota</taxon>
        <taxon>Clostridia</taxon>
        <taxon>Candidatus Gallimonas</taxon>
    </lineage>
</organism>
<protein>
    <recommendedName>
        <fullName evidence="4">HEAT repeat domain-containing protein</fullName>
    </recommendedName>
</protein>
<feature type="region of interest" description="Disordered" evidence="1">
    <location>
        <begin position="216"/>
        <end position="238"/>
    </location>
</feature>
<evidence type="ECO:0000256" key="1">
    <source>
        <dbReference type="SAM" id="MobiDB-lite"/>
    </source>
</evidence>
<accession>A0A9D2IVS0</accession>
<dbReference type="AlphaFoldDB" id="A0A9D2IVS0"/>
<reference evidence="2" key="1">
    <citation type="journal article" date="2021" name="PeerJ">
        <title>Extensive microbial diversity within the chicken gut microbiome revealed by metagenomics and culture.</title>
        <authorList>
            <person name="Gilroy R."/>
            <person name="Ravi A."/>
            <person name="Getino M."/>
            <person name="Pursley I."/>
            <person name="Horton D.L."/>
            <person name="Alikhan N.F."/>
            <person name="Baker D."/>
            <person name="Gharbi K."/>
            <person name="Hall N."/>
            <person name="Watson M."/>
            <person name="Adriaenssens E.M."/>
            <person name="Foster-Nyarko E."/>
            <person name="Jarju S."/>
            <person name="Secka A."/>
            <person name="Antonio M."/>
            <person name="Oren A."/>
            <person name="Chaudhuri R.R."/>
            <person name="La Ragione R."/>
            <person name="Hildebrand F."/>
            <person name="Pallen M.J."/>
        </authorList>
    </citation>
    <scope>NUCLEOTIDE SEQUENCE</scope>
    <source>
        <strain evidence="2">CHK33-5263</strain>
    </source>
</reference>
<dbReference type="InterPro" id="IPR021133">
    <property type="entry name" value="HEAT_type_2"/>
</dbReference>
<sequence length="238" mass="27420">MDKQEVFSIMGSYYGNAYFRDATLTPEDARLIAQILDEINALGYHFSNLHALERVCDTRFVKVITQFYQSNANLMRDQTKEGLLCGLANRKYKEAVPFLLREYRVSDREQIKYRAADVLRQIGDRGHEADYVALINEGAYCQCDGLYVLLCKLKSQAAYPRIVELVHLYPAQFKFTFLQAAWRYRRAELLPEFESFLSDPESEIRTMAKHAIQKLERHGAGETVEGKTAQKSAQEKQA</sequence>
<name>A0A9D2IVS0_9FIRM</name>
<dbReference type="PROSITE" id="PS50077">
    <property type="entry name" value="HEAT_REPEAT"/>
    <property type="match status" value="1"/>
</dbReference>
<dbReference type="Gene3D" id="1.25.10.10">
    <property type="entry name" value="Leucine-rich Repeat Variant"/>
    <property type="match status" value="1"/>
</dbReference>
<evidence type="ECO:0000313" key="2">
    <source>
        <dbReference type="EMBL" id="HIZ24272.1"/>
    </source>
</evidence>
<dbReference type="EMBL" id="DXBS01000045">
    <property type="protein sequence ID" value="HIZ24272.1"/>
    <property type="molecule type" value="Genomic_DNA"/>
</dbReference>
<proteinExistence type="predicted"/>
<dbReference type="Proteomes" id="UP000824044">
    <property type="component" value="Unassembled WGS sequence"/>
</dbReference>
<evidence type="ECO:0008006" key="4">
    <source>
        <dbReference type="Google" id="ProtNLM"/>
    </source>
</evidence>
<dbReference type="InterPro" id="IPR011989">
    <property type="entry name" value="ARM-like"/>
</dbReference>
<reference evidence="2" key="2">
    <citation type="submission" date="2021-04" db="EMBL/GenBank/DDBJ databases">
        <authorList>
            <person name="Gilroy R."/>
        </authorList>
    </citation>
    <scope>NUCLEOTIDE SEQUENCE</scope>
    <source>
        <strain evidence="2">CHK33-5263</strain>
    </source>
</reference>
<evidence type="ECO:0000313" key="3">
    <source>
        <dbReference type="Proteomes" id="UP000824044"/>
    </source>
</evidence>
<gene>
    <name evidence="2" type="ORF">H9812_02195</name>
</gene>
<dbReference type="InterPro" id="IPR016024">
    <property type="entry name" value="ARM-type_fold"/>
</dbReference>
<comment type="caution">
    <text evidence="2">The sequence shown here is derived from an EMBL/GenBank/DDBJ whole genome shotgun (WGS) entry which is preliminary data.</text>
</comment>